<dbReference type="GO" id="GO:0006094">
    <property type="term" value="P:gluconeogenesis"/>
    <property type="evidence" value="ECO:0007669"/>
    <property type="project" value="UniProtKB-KW"/>
</dbReference>
<dbReference type="Gene3D" id="2.170.8.10">
    <property type="entry name" value="Phosphoenolpyruvate Carboxykinase, domain 2"/>
    <property type="match status" value="1"/>
</dbReference>
<dbReference type="Pfam" id="PF00821">
    <property type="entry name" value="PEPCK_GTP"/>
    <property type="match status" value="1"/>
</dbReference>
<dbReference type="HAMAP" id="MF_00452">
    <property type="entry name" value="PEPCK_GTP"/>
    <property type="match status" value="1"/>
</dbReference>
<keyword evidence="10" id="KW-0342">GTP-binding</keyword>
<gene>
    <name evidence="15" type="ORF">DLAC_00820</name>
</gene>
<dbReference type="PIRSF" id="PIRSF001348">
    <property type="entry name" value="PEP_carboxykinase_GTP"/>
    <property type="match status" value="1"/>
</dbReference>
<dbReference type="Gene3D" id="3.90.228.20">
    <property type="match status" value="1"/>
</dbReference>
<dbReference type="PANTHER" id="PTHR11561">
    <property type="entry name" value="PHOSPHOENOLPYRUVATE CARBOXYKINASE"/>
    <property type="match status" value="1"/>
</dbReference>
<protein>
    <recommendedName>
        <fullName evidence="5">phosphoenolpyruvate carboxykinase (GTP)</fullName>
        <ecNumber evidence="5">4.1.1.32</ecNumber>
    </recommendedName>
</protein>
<name>A0A152A7B8_TIELA</name>
<dbReference type="CDD" id="cd00819">
    <property type="entry name" value="PEPCK_GTP"/>
    <property type="match status" value="1"/>
</dbReference>
<feature type="domain" description="Phosphoenolpyruvate carboxykinase C-terminal P-loop" evidence="13">
    <location>
        <begin position="264"/>
        <end position="625"/>
    </location>
</feature>
<dbReference type="InterPro" id="IPR035077">
    <property type="entry name" value="PEP_carboxykinase_GTP_C"/>
</dbReference>
<sequence length="629" mass="70294">MLKSAIIKNYNNSVLLNHYTKRFYSIDTLKSKTNNKNVINWVEEQAKLCKPDKIHICDGSNEEFERLTSELVQKGFITKLNPNKRPNSFLARSDPSDVARVESSTFICTKDKVDAGPNNNWKDPKDMKATLNPLFDGCMKGRTMYVMPYSMGPINSPISHVGVQVTDSPFVVCNMKIMTRMGDEALKSIKENDKFVPCLHSVGAPLKEGQKDVAWPCNSKKYIVHYPEEYSIASYGSGYGGNALLGKKCFSLRIASVMARDNGWLAEHMLILGLTNEISGEKKYVAAAFPSACGKTNLAMLTPTIPGWKVETVGDDICWMKFGKDGRLYAINPENGFFGVAPGTSSSSNPNALEAIKKNTLFTNVALTSDNDVWWEGLSTPPMKAVDWHGNEWSPQSGIPAAHPNSRFTAPISQCPVIDPSWNDPKGVPISAIIFGGRRSSTIPLVYQAFDWKHGTFMGASTASELTAAAEGTLGQLRHDPFAMLPFCGYNMGDYFGHWLSMEQNSKDASKLPKIFYVNWFRKNKNGKFLWPGFGENSRVLKWIFERCNAKGEEGAQQSPIGYIPAKKSLDLDGLDISKDSLRELFSIDKNEWLNDLSSMRKYCSQFGNRLPKEIENQMNQLENRLNEY</sequence>
<keyword evidence="6" id="KW-0312">Gluconeogenesis</keyword>
<evidence type="ECO:0000256" key="12">
    <source>
        <dbReference type="ARBA" id="ARBA00023239"/>
    </source>
</evidence>
<dbReference type="STRING" id="361077.A0A152A7B8"/>
<evidence type="ECO:0000259" key="14">
    <source>
        <dbReference type="Pfam" id="PF17297"/>
    </source>
</evidence>
<dbReference type="NCBIfam" id="NF003253">
    <property type="entry name" value="PRK04210.1"/>
    <property type="match status" value="1"/>
</dbReference>
<evidence type="ECO:0000256" key="5">
    <source>
        <dbReference type="ARBA" id="ARBA00012306"/>
    </source>
</evidence>
<evidence type="ECO:0000256" key="10">
    <source>
        <dbReference type="ARBA" id="ARBA00023134"/>
    </source>
</evidence>
<evidence type="ECO:0000256" key="8">
    <source>
        <dbReference type="ARBA" id="ARBA00022741"/>
    </source>
</evidence>
<organism evidence="15 16">
    <name type="scientific">Tieghemostelium lacteum</name>
    <name type="common">Slime mold</name>
    <name type="synonym">Dictyostelium lacteum</name>
    <dbReference type="NCBI Taxonomy" id="361077"/>
    <lineage>
        <taxon>Eukaryota</taxon>
        <taxon>Amoebozoa</taxon>
        <taxon>Evosea</taxon>
        <taxon>Eumycetozoa</taxon>
        <taxon>Dictyostelia</taxon>
        <taxon>Dictyosteliales</taxon>
        <taxon>Raperosteliaceae</taxon>
        <taxon>Tieghemostelium</taxon>
    </lineage>
</organism>
<dbReference type="GO" id="GO:0042594">
    <property type="term" value="P:response to starvation"/>
    <property type="evidence" value="ECO:0007669"/>
    <property type="project" value="TreeGrafter"/>
</dbReference>
<dbReference type="GO" id="GO:0004613">
    <property type="term" value="F:phosphoenolpyruvate carboxykinase (GTP) activity"/>
    <property type="evidence" value="ECO:0007669"/>
    <property type="project" value="UniProtKB-EC"/>
</dbReference>
<dbReference type="InterPro" id="IPR013035">
    <property type="entry name" value="PEP_carboxykinase_C"/>
</dbReference>
<dbReference type="GO" id="GO:0005525">
    <property type="term" value="F:GTP binding"/>
    <property type="evidence" value="ECO:0007669"/>
    <property type="project" value="UniProtKB-KW"/>
</dbReference>
<evidence type="ECO:0000256" key="6">
    <source>
        <dbReference type="ARBA" id="ARBA00022432"/>
    </source>
</evidence>
<evidence type="ECO:0000313" key="16">
    <source>
        <dbReference type="Proteomes" id="UP000076078"/>
    </source>
</evidence>
<dbReference type="InParanoid" id="A0A152A7B8"/>
<reference evidence="15 16" key="1">
    <citation type="submission" date="2015-12" db="EMBL/GenBank/DDBJ databases">
        <title>Dictyostelia acquired genes for synthesis and detection of signals that induce cell-type specialization by lateral gene transfer from prokaryotes.</title>
        <authorList>
            <person name="Gloeckner G."/>
            <person name="Schaap P."/>
        </authorList>
    </citation>
    <scope>NUCLEOTIDE SEQUENCE [LARGE SCALE GENOMIC DNA]</scope>
    <source>
        <strain evidence="15 16">TK</strain>
    </source>
</reference>
<dbReference type="InterPro" id="IPR008209">
    <property type="entry name" value="PEP_carboxykinase_GTP"/>
</dbReference>
<comment type="pathway">
    <text evidence="2">Carbohydrate biosynthesis; gluconeogenesis.</text>
</comment>
<dbReference type="GO" id="GO:0046327">
    <property type="term" value="P:glycerol biosynthetic process from pyruvate"/>
    <property type="evidence" value="ECO:0007669"/>
    <property type="project" value="TreeGrafter"/>
</dbReference>
<dbReference type="SUPFAM" id="SSF68923">
    <property type="entry name" value="PEP carboxykinase N-terminal domain"/>
    <property type="match status" value="1"/>
</dbReference>
<dbReference type="InterPro" id="IPR018091">
    <property type="entry name" value="PEP_carboxykin_GTP_CS"/>
</dbReference>
<evidence type="ECO:0000256" key="1">
    <source>
        <dbReference type="ARBA" id="ARBA00001936"/>
    </source>
</evidence>
<dbReference type="GO" id="GO:0006107">
    <property type="term" value="P:oxaloacetate metabolic process"/>
    <property type="evidence" value="ECO:0007669"/>
    <property type="project" value="TreeGrafter"/>
</dbReference>
<evidence type="ECO:0000256" key="7">
    <source>
        <dbReference type="ARBA" id="ARBA00022723"/>
    </source>
</evidence>
<dbReference type="SUPFAM" id="SSF53795">
    <property type="entry name" value="PEP carboxykinase-like"/>
    <property type="match status" value="1"/>
</dbReference>
<dbReference type="FunCoup" id="A0A152A7B8">
    <property type="interactions" value="61"/>
</dbReference>
<evidence type="ECO:0000256" key="2">
    <source>
        <dbReference type="ARBA" id="ARBA00004742"/>
    </source>
</evidence>
<dbReference type="InterPro" id="IPR008210">
    <property type="entry name" value="PEP_carboxykinase_N"/>
</dbReference>
<comment type="caution">
    <text evidence="15">The sequence shown here is derived from an EMBL/GenBank/DDBJ whole genome shotgun (WGS) entry which is preliminary data.</text>
</comment>
<evidence type="ECO:0000259" key="13">
    <source>
        <dbReference type="Pfam" id="PF00821"/>
    </source>
</evidence>
<dbReference type="EMBL" id="LODT01000004">
    <property type="protein sequence ID" value="KYR02025.1"/>
    <property type="molecule type" value="Genomic_DNA"/>
</dbReference>
<evidence type="ECO:0000256" key="11">
    <source>
        <dbReference type="ARBA" id="ARBA00023211"/>
    </source>
</evidence>
<dbReference type="PROSITE" id="PS00505">
    <property type="entry name" value="PEPCK_GTP"/>
    <property type="match status" value="1"/>
</dbReference>
<dbReference type="OrthoDB" id="5841594at2759"/>
<keyword evidence="11" id="KW-0464">Manganese</keyword>
<comment type="subunit">
    <text evidence="4">Monomer.</text>
</comment>
<feature type="domain" description="Phosphoenolpyruvate carboxykinase GTP-utilising N-terminal" evidence="14">
    <location>
        <begin position="40"/>
        <end position="260"/>
    </location>
</feature>
<dbReference type="GO" id="GO:0071333">
    <property type="term" value="P:cellular response to glucose stimulus"/>
    <property type="evidence" value="ECO:0007669"/>
    <property type="project" value="TreeGrafter"/>
</dbReference>
<keyword evidence="15" id="KW-0418">Kinase</keyword>
<keyword evidence="15" id="KW-0670">Pyruvate</keyword>
<dbReference type="FunFam" id="3.40.449.10:FF:000005">
    <property type="entry name" value="Phosphoenolpyruvate carboxykinase [GTP]"/>
    <property type="match status" value="1"/>
</dbReference>
<keyword evidence="9" id="KW-0210">Decarboxylase</keyword>
<proteinExistence type="inferred from homology"/>
<dbReference type="GO" id="GO:0030145">
    <property type="term" value="F:manganese ion binding"/>
    <property type="evidence" value="ECO:0007669"/>
    <property type="project" value="TreeGrafter"/>
</dbReference>
<accession>A0A152A7B8</accession>
<dbReference type="Proteomes" id="UP000076078">
    <property type="component" value="Unassembled WGS sequence"/>
</dbReference>
<comment type="cofactor">
    <cofactor evidence="1">
        <name>Mn(2+)</name>
        <dbReference type="ChEBI" id="CHEBI:29035"/>
    </cofactor>
</comment>
<evidence type="ECO:0000256" key="9">
    <source>
        <dbReference type="ARBA" id="ARBA00022793"/>
    </source>
</evidence>
<keyword evidence="12" id="KW-0456">Lyase</keyword>
<dbReference type="GO" id="GO:0019543">
    <property type="term" value="P:propionate catabolic process"/>
    <property type="evidence" value="ECO:0007669"/>
    <property type="project" value="TreeGrafter"/>
</dbReference>
<dbReference type="PANTHER" id="PTHR11561:SF0">
    <property type="entry name" value="PHOSPHOENOLPYRUVATE CARBOXYKINASE [GTP]-RELATED"/>
    <property type="match status" value="1"/>
</dbReference>
<dbReference type="Pfam" id="PF17297">
    <property type="entry name" value="PEPCK_N"/>
    <property type="match status" value="1"/>
</dbReference>
<keyword evidence="15" id="KW-0808">Transferase</keyword>
<keyword evidence="7" id="KW-0479">Metal-binding</keyword>
<dbReference type="GO" id="GO:0016301">
    <property type="term" value="F:kinase activity"/>
    <property type="evidence" value="ECO:0007669"/>
    <property type="project" value="UniProtKB-KW"/>
</dbReference>
<dbReference type="Gene3D" id="3.40.449.10">
    <property type="entry name" value="Phosphoenolpyruvate Carboxykinase, domain 1"/>
    <property type="match status" value="1"/>
</dbReference>
<evidence type="ECO:0000256" key="3">
    <source>
        <dbReference type="ARBA" id="ARBA00005796"/>
    </source>
</evidence>
<keyword evidence="16" id="KW-1185">Reference proteome</keyword>
<dbReference type="GO" id="GO:0005829">
    <property type="term" value="C:cytosol"/>
    <property type="evidence" value="ECO:0007669"/>
    <property type="project" value="TreeGrafter"/>
</dbReference>
<dbReference type="AlphaFoldDB" id="A0A152A7B8"/>
<dbReference type="GO" id="GO:0033993">
    <property type="term" value="P:response to lipid"/>
    <property type="evidence" value="ECO:0007669"/>
    <property type="project" value="TreeGrafter"/>
</dbReference>
<dbReference type="EC" id="4.1.1.32" evidence="5"/>
<keyword evidence="8" id="KW-0547">Nucleotide-binding</keyword>
<evidence type="ECO:0000313" key="15">
    <source>
        <dbReference type="EMBL" id="KYR02025.1"/>
    </source>
</evidence>
<comment type="similarity">
    <text evidence="3">Belongs to the phosphoenolpyruvate carboxykinase [GTP] family.</text>
</comment>
<dbReference type="OMA" id="GPTNNWV"/>
<evidence type="ECO:0000256" key="4">
    <source>
        <dbReference type="ARBA" id="ARBA00011245"/>
    </source>
</evidence>
<dbReference type="InterPro" id="IPR035078">
    <property type="entry name" value="PEP_carboxykinase_GTP_N"/>
</dbReference>